<dbReference type="Proteomes" id="UP001164250">
    <property type="component" value="Chromosome 8"/>
</dbReference>
<comment type="caution">
    <text evidence="1">The sequence shown here is derived from an EMBL/GenBank/DDBJ whole genome shotgun (WGS) entry which is preliminary data.</text>
</comment>
<organism evidence="1 2">
    <name type="scientific">Pistacia atlantica</name>
    <dbReference type="NCBI Taxonomy" id="434234"/>
    <lineage>
        <taxon>Eukaryota</taxon>
        <taxon>Viridiplantae</taxon>
        <taxon>Streptophyta</taxon>
        <taxon>Embryophyta</taxon>
        <taxon>Tracheophyta</taxon>
        <taxon>Spermatophyta</taxon>
        <taxon>Magnoliopsida</taxon>
        <taxon>eudicotyledons</taxon>
        <taxon>Gunneridae</taxon>
        <taxon>Pentapetalae</taxon>
        <taxon>rosids</taxon>
        <taxon>malvids</taxon>
        <taxon>Sapindales</taxon>
        <taxon>Anacardiaceae</taxon>
        <taxon>Pistacia</taxon>
    </lineage>
</organism>
<reference evidence="2" key="1">
    <citation type="journal article" date="2023" name="G3 (Bethesda)">
        <title>Genome assembly and association tests identify interacting loci associated with vigor, precocity, and sex in interspecific pistachio rootstocks.</title>
        <authorList>
            <person name="Palmer W."/>
            <person name="Jacygrad E."/>
            <person name="Sagayaradj S."/>
            <person name="Cavanaugh K."/>
            <person name="Han R."/>
            <person name="Bertier L."/>
            <person name="Beede B."/>
            <person name="Kafkas S."/>
            <person name="Golino D."/>
            <person name="Preece J."/>
            <person name="Michelmore R."/>
        </authorList>
    </citation>
    <scope>NUCLEOTIDE SEQUENCE [LARGE SCALE GENOMIC DNA]</scope>
</reference>
<keyword evidence="2" id="KW-1185">Reference proteome</keyword>
<proteinExistence type="predicted"/>
<sequence>MPGWLKLSTSSVVTAGLLQTLMYAIRVALAYLLMLAVMSFNIGVLVAAVGGYSVGFLVFGSQVFRKFRIEP</sequence>
<protein>
    <submittedName>
        <fullName evidence="1">Uncharacterized protein</fullName>
    </submittedName>
</protein>
<evidence type="ECO:0000313" key="1">
    <source>
        <dbReference type="EMBL" id="KAJ0091702.1"/>
    </source>
</evidence>
<gene>
    <name evidence="1" type="ORF">Patl1_14570</name>
</gene>
<dbReference type="EMBL" id="CM047904">
    <property type="protein sequence ID" value="KAJ0091702.1"/>
    <property type="molecule type" value="Genomic_DNA"/>
</dbReference>
<evidence type="ECO:0000313" key="2">
    <source>
        <dbReference type="Proteomes" id="UP001164250"/>
    </source>
</evidence>
<accession>A0ACC1AYI9</accession>
<name>A0ACC1AYI9_9ROSI</name>